<evidence type="ECO:0000313" key="1">
    <source>
        <dbReference type="EMBL" id="MPM45512.1"/>
    </source>
</evidence>
<comment type="caution">
    <text evidence="1">The sequence shown here is derived from an EMBL/GenBank/DDBJ whole genome shotgun (WGS) entry which is preliminary data.</text>
</comment>
<protein>
    <submittedName>
        <fullName evidence="1">Uncharacterized protein</fullName>
    </submittedName>
</protein>
<reference evidence="1" key="1">
    <citation type="submission" date="2019-08" db="EMBL/GenBank/DDBJ databases">
        <authorList>
            <person name="Kucharzyk K."/>
            <person name="Murdoch R.W."/>
            <person name="Higgins S."/>
            <person name="Loffler F."/>
        </authorList>
    </citation>
    <scope>NUCLEOTIDE SEQUENCE</scope>
</reference>
<proteinExistence type="predicted"/>
<accession>A0A644ZXG4</accession>
<dbReference type="NCBIfam" id="TIGR04073">
    <property type="entry name" value="exo_TIGR04073"/>
    <property type="match status" value="1"/>
</dbReference>
<dbReference type="EMBL" id="VSSQ01010901">
    <property type="protein sequence ID" value="MPM45512.1"/>
    <property type="molecule type" value="Genomic_DNA"/>
</dbReference>
<gene>
    <name evidence="1" type="ORF">SDC9_92199</name>
</gene>
<dbReference type="AlphaFoldDB" id="A0A644ZXG4"/>
<sequence>MDLLKQPYDINQNMGAIPSLTYGVLRGVCYTVAREVVGVIDIVTFPMPLPGCTDDPEDYGWGYGPLMRPAWVMDIEHNPYGFFYEKTVVAD</sequence>
<name>A0A644ZXG4_9ZZZZ</name>
<dbReference type="InterPro" id="IPR023824">
    <property type="entry name" value="CHP04073_exosortase-affil"/>
</dbReference>
<organism evidence="1">
    <name type="scientific">bioreactor metagenome</name>
    <dbReference type="NCBI Taxonomy" id="1076179"/>
    <lineage>
        <taxon>unclassified sequences</taxon>
        <taxon>metagenomes</taxon>
        <taxon>ecological metagenomes</taxon>
    </lineage>
</organism>